<dbReference type="EMBL" id="JANGBO010000001">
    <property type="protein sequence ID" value="MCQ5060892.1"/>
    <property type="molecule type" value="Genomic_DNA"/>
</dbReference>
<organism evidence="1 2">
    <name type="scientific">Faecalibacillus intestinalis</name>
    <dbReference type="NCBI Taxonomy" id="1982626"/>
    <lineage>
        <taxon>Bacteria</taxon>
        <taxon>Bacillati</taxon>
        <taxon>Bacillota</taxon>
        <taxon>Erysipelotrichia</taxon>
        <taxon>Erysipelotrichales</taxon>
        <taxon>Coprobacillaceae</taxon>
        <taxon>Faecalibacillus</taxon>
    </lineage>
</organism>
<comment type="caution">
    <text evidence="1">The sequence shown here is derived from an EMBL/GenBank/DDBJ whole genome shotgun (WGS) entry which is preliminary data.</text>
</comment>
<dbReference type="RefSeq" id="WP_118672194.1">
    <property type="nucleotide sequence ID" value="NZ_JAJDKX010000007.1"/>
</dbReference>
<dbReference type="AlphaFoldDB" id="A0AAP2UDC3"/>
<proteinExistence type="predicted"/>
<accession>A0AAP2UDC3</accession>
<reference evidence="1" key="1">
    <citation type="submission" date="2022-06" db="EMBL/GenBank/DDBJ databases">
        <title>Isolation of gut microbiota from human fecal samples.</title>
        <authorList>
            <person name="Pamer E.G."/>
            <person name="Barat B."/>
            <person name="Waligurski E."/>
            <person name="Medina S."/>
            <person name="Paddock L."/>
            <person name="Mostad J."/>
        </authorList>
    </citation>
    <scope>NUCLEOTIDE SEQUENCE</scope>
    <source>
        <strain evidence="1">DFI.6.24</strain>
    </source>
</reference>
<evidence type="ECO:0000313" key="2">
    <source>
        <dbReference type="Proteomes" id="UP001204814"/>
    </source>
</evidence>
<evidence type="ECO:0000313" key="1">
    <source>
        <dbReference type="EMBL" id="MCQ5060892.1"/>
    </source>
</evidence>
<protein>
    <submittedName>
        <fullName evidence="1">Uncharacterized protein</fullName>
    </submittedName>
</protein>
<dbReference type="Proteomes" id="UP001204814">
    <property type="component" value="Unassembled WGS sequence"/>
</dbReference>
<name>A0AAP2UDC3_9FIRM</name>
<gene>
    <name evidence="1" type="ORF">NE542_03450</name>
</gene>
<sequence length="152" mass="17425">MKEDITDDEIVFALAMKYDNDLVKVADAMMNNRVMEADELFGYINSATEKYVTHNSSNYPRALKVENKPPVVVFYDGKLDICNNADLLIFNGLFGTEKRGFLFAAEDENGECDWMIGCENQEHLNDLIEKVQSELKILNFKDYSKEKDLTMS</sequence>